<gene>
    <name evidence="1" type="ORF">N0V91_005885</name>
</gene>
<organism evidence="1 2">
    <name type="scientific">Didymella pomorum</name>
    <dbReference type="NCBI Taxonomy" id="749634"/>
    <lineage>
        <taxon>Eukaryota</taxon>
        <taxon>Fungi</taxon>
        <taxon>Dikarya</taxon>
        <taxon>Ascomycota</taxon>
        <taxon>Pezizomycotina</taxon>
        <taxon>Dothideomycetes</taxon>
        <taxon>Pleosporomycetidae</taxon>
        <taxon>Pleosporales</taxon>
        <taxon>Pleosporineae</taxon>
        <taxon>Didymellaceae</taxon>
        <taxon>Didymella</taxon>
    </lineage>
</organism>
<keyword evidence="2" id="KW-1185">Reference proteome</keyword>
<dbReference type="OrthoDB" id="3801356at2759"/>
<proteinExistence type="predicted"/>
<name>A0A9W8ZDJ4_9PLEO</name>
<protein>
    <submittedName>
        <fullName evidence="1">Uncharacterized protein</fullName>
    </submittedName>
</protein>
<evidence type="ECO:0000313" key="1">
    <source>
        <dbReference type="EMBL" id="KAJ4404541.1"/>
    </source>
</evidence>
<reference evidence="1" key="1">
    <citation type="submission" date="2022-10" db="EMBL/GenBank/DDBJ databases">
        <title>Tapping the CABI collections for fungal endophytes: first genome assemblies for Collariella, Neodidymelliopsis, Ascochyta clinopodiicola, Didymella pomorum, Didymosphaeria variabile, Neocosmospora piperis and Neocucurbitaria cava.</title>
        <authorList>
            <person name="Hill R."/>
        </authorList>
    </citation>
    <scope>NUCLEOTIDE SEQUENCE</scope>
    <source>
        <strain evidence="1">IMI 355091</strain>
    </source>
</reference>
<comment type="caution">
    <text evidence="1">The sequence shown here is derived from an EMBL/GenBank/DDBJ whole genome shotgun (WGS) entry which is preliminary data.</text>
</comment>
<dbReference type="AlphaFoldDB" id="A0A9W8ZDJ4"/>
<dbReference type="Proteomes" id="UP001140510">
    <property type="component" value="Unassembled WGS sequence"/>
</dbReference>
<dbReference type="EMBL" id="JAPEVA010000042">
    <property type="protein sequence ID" value="KAJ4404541.1"/>
    <property type="molecule type" value="Genomic_DNA"/>
</dbReference>
<sequence length="365" mass="42300">MTNILRSLLKDSLGVKKYRRLLRSVGLRPDGSGGILFWDSLDRWYNPNTDHYSSLRQPFAAADNGGQLELLLTPKLKLLDLPDPVLERVFDIVLPIRDIRVVDVDSDTKFHDRLTHMNRWLYYRFGRHFFDRVPFKLMLSTSSNIGQFPEIEAFRKILRKTRPPTAFERIGRSCKRRLLIYEDYLVELDFVLNDIVSLDGVRADILPIIMESSTAYGHRRVTFRLSHIDDTGALTEIEVHHTTQRKLRTNIVKAQVEVAFNQRDHTHTTIWVNGFGDLVDVADQNNLNGLDSTSTTTRVIEREGTYQVAVLQPLDYRYRSDEGLPCGRLCFFTDLDEYFLVHGASNETLRYFLCVLEADGKRYKP</sequence>
<evidence type="ECO:0000313" key="2">
    <source>
        <dbReference type="Proteomes" id="UP001140510"/>
    </source>
</evidence>
<accession>A0A9W8ZDJ4</accession>